<name>A0A0D7AHA2_9AGAR</name>
<keyword evidence="3" id="KW-1185">Reference proteome</keyword>
<dbReference type="OrthoDB" id="550575at2759"/>
<feature type="non-terminal residue" evidence="2">
    <location>
        <position position="1"/>
    </location>
</feature>
<reference evidence="2 3" key="1">
    <citation type="journal article" date="2015" name="Fungal Genet. Biol.">
        <title>Evolution of novel wood decay mechanisms in Agaricales revealed by the genome sequences of Fistulina hepatica and Cylindrobasidium torrendii.</title>
        <authorList>
            <person name="Floudas D."/>
            <person name="Held B.W."/>
            <person name="Riley R."/>
            <person name="Nagy L.G."/>
            <person name="Koehler G."/>
            <person name="Ransdell A.S."/>
            <person name="Younus H."/>
            <person name="Chow J."/>
            <person name="Chiniquy J."/>
            <person name="Lipzen A."/>
            <person name="Tritt A."/>
            <person name="Sun H."/>
            <person name="Haridas S."/>
            <person name="LaButti K."/>
            <person name="Ohm R.A."/>
            <person name="Kues U."/>
            <person name="Blanchette R.A."/>
            <person name="Grigoriev I.V."/>
            <person name="Minto R.E."/>
            <person name="Hibbett D.S."/>
        </authorList>
    </citation>
    <scope>NUCLEOTIDE SEQUENCE [LARGE SCALE GENOMIC DNA]</scope>
    <source>
        <strain evidence="2 3">ATCC 64428</strain>
    </source>
</reference>
<feature type="compositionally biased region" description="Polar residues" evidence="1">
    <location>
        <begin position="33"/>
        <end position="44"/>
    </location>
</feature>
<dbReference type="EMBL" id="KN881675">
    <property type="protein sequence ID" value="KIY50686.1"/>
    <property type="molecule type" value="Genomic_DNA"/>
</dbReference>
<dbReference type="SMART" id="SM00367">
    <property type="entry name" value="LRR_CC"/>
    <property type="match status" value="7"/>
</dbReference>
<evidence type="ECO:0000313" key="3">
    <source>
        <dbReference type="Proteomes" id="UP000054144"/>
    </source>
</evidence>
<evidence type="ECO:0000313" key="2">
    <source>
        <dbReference type="EMBL" id="KIY50686.1"/>
    </source>
</evidence>
<dbReference type="PANTHER" id="PTHR13318">
    <property type="entry name" value="PARTNER OF PAIRED, ISOFORM B-RELATED"/>
    <property type="match status" value="1"/>
</dbReference>
<dbReference type="Proteomes" id="UP000054144">
    <property type="component" value="Unassembled WGS sequence"/>
</dbReference>
<proteinExistence type="predicted"/>
<dbReference type="InterPro" id="IPR032675">
    <property type="entry name" value="LRR_dom_sf"/>
</dbReference>
<sequence>SVSTVSLEPSLCAAVPTSGQPSPEATPRLKARSYSSPLPYNPSTAALRDDTDAEVKFEPDYFGSRLPRELQLQVLASLVALHAAEHARAIDDGTWNTAVASSREGRWVGRDRGIRELVKLSRVSRAWRVLVLDGQLFTELDLKAFTNVPPSFLVQLAQAGGSFVRTLDVAGYVRCTADTFFAVTDGLCGTSAFRFTRLTSVNLAGCMLLSARALHHLLMHSPSLQDICLRGLDAVTNTTCDIFGAYCTQLRKVDLGRCANMDASGIRAWCNAVLLRCGERLCLTELRVCGLKHVDDAMMAALGRAAPNLEILDLSYAHQMHNSAIDAFVASAPDVGEVDVDTVWVNAQDIGRAPAEGKLRRRLTRLRHLSLSSCILLTDIACASLAHTVPRLEFLELANIGEEMGDDGLLKLFATTPLIRRVDLEDAVDISDAVLAALTPVQDPTQPEAFRRQAGHALENLVISHAMEVSNDAISRLVNSCPRLRVLEADHTSLRSSTMKRFIEKTREGHMCNAKIVGIDCRSISENAVKNVVDVTRPRLGWRAHDARRLKYVDGRDPTFSQLQQPVQDECDEMRVVLKTYYSWQTVDAVKAAYANIHKTPMPDSTGAYTAARESAGLMRWWSPGGRR</sequence>
<protein>
    <submittedName>
        <fullName evidence="2">RNI-like protein</fullName>
    </submittedName>
</protein>
<dbReference type="Gene3D" id="3.80.10.10">
    <property type="entry name" value="Ribonuclease Inhibitor"/>
    <property type="match status" value="2"/>
</dbReference>
<dbReference type="AlphaFoldDB" id="A0A0D7AHA2"/>
<feature type="non-terminal residue" evidence="2">
    <location>
        <position position="628"/>
    </location>
</feature>
<accession>A0A0D7AHA2</accession>
<dbReference type="GO" id="GO:0031146">
    <property type="term" value="P:SCF-dependent proteasomal ubiquitin-dependent protein catabolic process"/>
    <property type="evidence" value="ECO:0007669"/>
    <property type="project" value="TreeGrafter"/>
</dbReference>
<organism evidence="2 3">
    <name type="scientific">Fistulina hepatica ATCC 64428</name>
    <dbReference type="NCBI Taxonomy" id="1128425"/>
    <lineage>
        <taxon>Eukaryota</taxon>
        <taxon>Fungi</taxon>
        <taxon>Dikarya</taxon>
        <taxon>Basidiomycota</taxon>
        <taxon>Agaricomycotina</taxon>
        <taxon>Agaricomycetes</taxon>
        <taxon>Agaricomycetidae</taxon>
        <taxon>Agaricales</taxon>
        <taxon>Fistulinaceae</taxon>
        <taxon>Fistulina</taxon>
    </lineage>
</organism>
<dbReference type="InterPro" id="IPR006553">
    <property type="entry name" value="Leu-rich_rpt_Cys-con_subtyp"/>
</dbReference>
<dbReference type="GO" id="GO:0019005">
    <property type="term" value="C:SCF ubiquitin ligase complex"/>
    <property type="evidence" value="ECO:0007669"/>
    <property type="project" value="TreeGrafter"/>
</dbReference>
<feature type="region of interest" description="Disordered" evidence="1">
    <location>
        <begin position="1"/>
        <end position="45"/>
    </location>
</feature>
<evidence type="ECO:0000256" key="1">
    <source>
        <dbReference type="SAM" id="MobiDB-lite"/>
    </source>
</evidence>
<dbReference type="SUPFAM" id="SSF52047">
    <property type="entry name" value="RNI-like"/>
    <property type="match status" value="1"/>
</dbReference>
<gene>
    <name evidence="2" type="ORF">FISHEDRAFT_20730</name>
</gene>